<protein>
    <recommendedName>
        <fullName evidence="4">CCHC-type domain-containing protein</fullName>
    </recommendedName>
</protein>
<dbReference type="VEuPathDB" id="FungiDB:MFRU_001g00640"/>
<sequence>MNSKGNRLSPNGFGPPRPSRPPNQVQRGQQIQVFDPPDQYKQQQRARPHMLDSFESWQQGYTRQQGYRQKHQQPNRQQQESEAQSVLPPCGNCSLFGHDLKRCVGPVNGFGVIDGCPMCNTKDHVLFECPKSWRSEINQGDLMIFGRNNKPMLSWPAELTAHSAWTSTRVELRPRVWTPSFALQYQLENPFYWRDYRYASKWGDDPVIAEDPAWDNPSAPIRLIDRSERGLNMGASGLGRPSALQHPPPLRQYYQPPPYPAVAPAATPNSHNMLLMDSFNKLADNLLRFASGDNTRDQQQSAVKCTGKKDRTHSPRAEVEPQARLSKGKGKKNMYRERSSLSAQDPSLKSLMILQGTDAPDSVPELADHRNVEARSDKAPNNPAGDVVPDEEHGDKLKAKIDDAALARKKAKRQRKRLRCQVRRRAINDAKRIAEAEINQRSLNAVTSIKAEPDDIKESLSRA</sequence>
<keyword evidence="3" id="KW-1185">Reference proteome</keyword>
<dbReference type="SUPFAM" id="SSF57756">
    <property type="entry name" value="Retrovirus zinc finger-like domains"/>
    <property type="match status" value="1"/>
</dbReference>
<dbReference type="GO" id="GO:0003676">
    <property type="term" value="F:nucleic acid binding"/>
    <property type="evidence" value="ECO:0007669"/>
    <property type="project" value="InterPro"/>
</dbReference>
<dbReference type="Proteomes" id="UP000322873">
    <property type="component" value="Unassembled WGS sequence"/>
</dbReference>
<evidence type="ECO:0000256" key="1">
    <source>
        <dbReference type="SAM" id="MobiDB-lite"/>
    </source>
</evidence>
<evidence type="ECO:0000313" key="3">
    <source>
        <dbReference type="Proteomes" id="UP000322873"/>
    </source>
</evidence>
<organism evidence="2 3">
    <name type="scientific">Monilinia fructicola</name>
    <name type="common">Brown rot fungus</name>
    <name type="synonym">Ciboria fructicola</name>
    <dbReference type="NCBI Taxonomy" id="38448"/>
    <lineage>
        <taxon>Eukaryota</taxon>
        <taxon>Fungi</taxon>
        <taxon>Dikarya</taxon>
        <taxon>Ascomycota</taxon>
        <taxon>Pezizomycotina</taxon>
        <taxon>Leotiomycetes</taxon>
        <taxon>Helotiales</taxon>
        <taxon>Sclerotiniaceae</taxon>
        <taxon>Monilinia</taxon>
    </lineage>
</organism>
<evidence type="ECO:0000313" key="2">
    <source>
        <dbReference type="EMBL" id="KAA8574150.1"/>
    </source>
</evidence>
<dbReference type="EMBL" id="VICG01000003">
    <property type="protein sequence ID" value="KAA8574150.1"/>
    <property type="molecule type" value="Genomic_DNA"/>
</dbReference>
<feature type="compositionally biased region" description="Low complexity" evidence="1">
    <location>
        <begin position="58"/>
        <end position="67"/>
    </location>
</feature>
<dbReference type="AlphaFoldDB" id="A0A5M9JZT1"/>
<feature type="region of interest" description="Disordered" evidence="1">
    <location>
        <begin position="1"/>
        <end position="83"/>
    </location>
</feature>
<feature type="compositionally biased region" description="Polar residues" evidence="1">
    <location>
        <begin position="22"/>
        <end position="32"/>
    </location>
</feature>
<name>A0A5M9JZT1_MONFR</name>
<reference evidence="2 3" key="1">
    <citation type="submission" date="2019-06" db="EMBL/GenBank/DDBJ databases">
        <title>Genome Sequence of the Brown Rot Fungal Pathogen Monilinia fructicola.</title>
        <authorList>
            <person name="De Miccolis Angelini R.M."/>
            <person name="Landi L."/>
            <person name="Abate D."/>
            <person name="Pollastro S."/>
            <person name="Romanazzi G."/>
            <person name="Faretra F."/>
        </authorList>
    </citation>
    <scope>NUCLEOTIDE SEQUENCE [LARGE SCALE GENOMIC DNA]</scope>
    <source>
        <strain evidence="2 3">Mfrc123</strain>
    </source>
</reference>
<gene>
    <name evidence="2" type="ORF">EYC84_005665</name>
</gene>
<proteinExistence type="predicted"/>
<feature type="region of interest" description="Disordered" evidence="1">
    <location>
        <begin position="293"/>
        <end position="347"/>
    </location>
</feature>
<dbReference type="GO" id="GO:0008270">
    <property type="term" value="F:zinc ion binding"/>
    <property type="evidence" value="ECO:0007669"/>
    <property type="project" value="InterPro"/>
</dbReference>
<feature type="compositionally biased region" description="Basic and acidic residues" evidence="1">
    <location>
        <begin position="307"/>
        <end position="321"/>
    </location>
</feature>
<accession>A0A5M9JZT1</accession>
<comment type="caution">
    <text evidence="2">The sequence shown here is derived from an EMBL/GenBank/DDBJ whole genome shotgun (WGS) entry which is preliminary data.</text>
</comment>
<dbReference type="OrthoDB" id="4777753at2759"/>
<evidence type="ECO:0008006" key="4">
    <source>
        <dbReference type="Google" id="ProtNLM"/>
    </source>
</evidence>
<feature type="region of interest" description="Disordered" evidence="1">
    <location>
        <begin position="371"/>
        <end position="391"/>
    </location>
</feature>
<dbReference type="InterPro" id="IPR036875">
    <property type="entry name" value="Znf_CCHC_sf"/>
</dbReference>